<dbReference type="AlphaFoldDB" id="A0A1H6QNZ2"/>
<accession>A0A1H6QNZ2</accession>
<gene>
    <name evidence="1" type="ORF">SAMN04244572_00336</name>
</gene>
<dbReference type="EMBL" id="FNYQ01000003">
    <property type="protein sequence ID" value="SEI45273.1"/>
    <property type="molecule type" value="Genomic_DNA"/>
</dbReference>
<protein>
    <submittedName>
        <fullName evidence="1">Uncharacterized protein</fullName>
    </submittedName>
</protein>
<organism evidence="1 2">
    <name type="scientific">Azotobacter beijerinckii</name>
    <dbReference type="NCBI Taxonomy" id="170623"/>
    <lineage>
        <taxon>Bacteria</taxon>
        <taxon>Pseudomonadati</taxon>
        <taxon>Pseudomonadota</taxon>
        <taxon>Gammaproteobacteria</taxon>
        <taxon>Pseudomonadales</taxon>
        <taxon>Pseudomonadaceae</taxon>
        <taxon>Azotobacter</taxon>
    </lineage>
</organism>
<proteinExistence type="predicted"/>
<dbReference type="RefSeq" id="WP_139204150.1">
    <property type="nucleotide sequence ID" value="NZ_FNYQ01000003.1"/>
</dbReference>
<sequence length="212" mass="25135">MYHLINNNVQLLLNGINREDHIDPYVSIRESFENQKNNTPKFRSTYRQFYKLNAARLSEKFCELYFALLEEHRNDEYIQVESITNSLYELESNSKGTHAVHFSFASKLVHTINNDLPVYDSMVAAFYFFPNIKSNWNKAKKIEEYLTSYHFLINEYKRVIENNLLGQAIEQFRERFEVGIEYSDVKLIDTLIWRYTALLKSGAIRNGQMQYG</sequence>
<dbReference type="OrthoDB" id="7064502at2"/>
<evidence type="ECO:0000313" key="2">
    <source>
        <dbReference type="Proteomes" id="UP000199250"/>
    </source>
</evidence>
<dbReference type="Proteomes" id="UP000199250">
    <property type="component" value="Unassembled WGS sequence"/>
</dbReference>
<reference evidence="1 2" key="1">
    <citation type="submission" date="2016-10" db="EMBL/GenBank/DDBJ databases">
        <authorList>
            <person name="de Groot N.N."/>
        </authorList>
    </citation>
    <scope>NUCLEOTIDE SEQUENCE [LARGE SCALE GENOMIC DNA]</scope>
    <source>
        <strain evidence="1 2">DSM 373</strain>
    </source>
</reference>
<evidence type="ECO:0000313" key="1">
    <source>
        <dbReference type="EMBL" id="SEI45273.1"/>
    </source>
</evidence>
<name>A0A1H6QNZ2_9GAMM</name>